<dbReference type="InterPro" id="IPR029063">
    <property type="entry name" value="SAM-dependent_MTases_sf"/>
</dbReference>
<keyword evidence="2" id="KW-1185">Reference proteome</keyword>
<sequence>MSFEGQVYRAGYYPRGERAHVVQVGLGDNRTFLHELVGQPGEVSVNIKWLLSACSGYWNQRELRGIAVEPVRKHFEDAESLLRQGRFANVSLVQVALGQWDGTVPLWRVEAAAPEALAAMSVAQREHYDWDMSYLRNMSCVGDISSHLEYFHSRLVDKAEVAVPLRKDTVQLWSWRRLAREMGFHGCEVLVLDTEGCDVEILRSMAYHCWWRPDERPWLIQFESNGLSNERGGGSDESAVVAELEDLGYMLVGKSKTDTHLVLREKAVEGSPLHRWMQTWRCSYCGRTECYPYLDEPYSCCSNCRERPSRW</sequence>
<comment type="caution">
    <text evidence="1">The sequence shown here is derived from an EMBL/GenBank/DDBJ whole genome shotgun (WGS) entry which is preliminary data.</text>
</comment>
<dbReference type="OrthoDB" id="421020at2759"/>
<dbReference type="Gene3D" id="3.40.50.150">
    <property type="entry name" value="Vaccinia Virus protein VP39"/>
    <property type="match status" value="1"/>
</dbReference>
<proteinExistence type="predicted"/>
<dbReference type="SUPFAM" id="SSF53335">
    <property type="entry name" value="S-adenosyl-L-methionine-dependent methyltransferases"/>
    <property type="match status" value="1"/>
</dbReference>
<accession>A0A812LZ82</accession>
<dbReference type="AlphaFoldDB" id="A0A812LZ82"/>
<evidence type="ECO:0000313" key="1">
    <source>
        <dbReference type="EMBL" id="CAE7249538.1"/>
    </source>
</evidence>
<dbReference type="EMBL" id="CAJNDS010001147">
    <property type="protein sequence ID" value="CAE7249538.1"/>
    <property type="molecule type" value="Genomic_DNA"/>
</dbReference>
<dbReference type="Proteomes" id="UP000604046">
    <property type="component" value="Unassembled WGS sequence"/>
</dbReference>
<organism evidence="1 2">
    <name type="scientific">Symbiodinium natans</name>
    <dbReference type="NCBI Taxonomy" id="878477"/>
    <lineage>
        <taxon>Eukaryota</taxon>
        <taxon>Sar</taxon>
        <taxon>Alveolata</taxon>
        <taxon>Dinophyceae</taxon>
        <taxon>Suessiales</taxon>
        <taxon>Symbiodiniaceae</taxon>
        <taxon>Symbiodinium</taxon>
    </lineage>
</organism>
<protein>
    <submittedName>
        <fullName evidence="1">SF3B4 protein</fullName>
    </submittedName>
</protein>
<gene>
    <name evidence="1" type="primary">SF3B4</name>
    <name evidence="1" type="ORF">SNAT2548_LOCUS12181</name>
</gene>
<name>A0A812LZ82_9DINO</name>
<evidence type="ECO:0000313" key="2">
    <source>
        <dbReference type="Proteomes" id="UP000604046"/>
    </source>
</evidence>
<reference evidence="1" key="1">
    <citation type="submission" date="2021-02" db="EMBL/GenBank/DDBJ databases">
        <authorList>
            <person name="Dougan E. K."/>
            <person name="Rhodes N."/>
            <person name="Thang M."/>
            <person name="Chan C."/>
        </authorList>
    </citation>
    <scope>NUCLEOTIDE SEQUENCE</scope>
</reference>